<proteinExistence type="predicted"/>
<accession>A0A087UQ68</accession>
<feature type="non-terminal residue" evidence="2">
    <location>
        <position position="36"/>
    </location>
</feature>
<feature type="region of interest" description="Disordered" evidence="1">
    <location>
        <begin position="1"/>
        <end position="36"/>
    </location>
</feature>
<keyword evidence="3" id="KW-1185">Reference proteome</keyword>
<dbReference type="EMBL" id="KK120987">
    <property type="protein sequence ID" value="KFM79507.1"/>
    <property type="molecule type" value="Genomic_DNA"/>
</dbReference>
<evidence type="ECO:0000313" key="3">
    <source>
        <dbReference type="Proteomes" id="UP000054359"/>
    </source>
</evidence>
<dbReference type="AlphaFoldDB" id="A0A087UQ68"/>
<sequence>MCHSNHNTKMAFRKNEKYRFYNQKQKEEREKKKNGN</sequence>
<organism evidence="2 3">
    <name type="scientific">Stegodyphus mimosarum</name>
    <name type="common">African social velvet spider</name>
    <dbReference type="NCBI Taxonomy" id="407821"/>
    <lineage>
        <taxon>Eukaryota</taxon>
        <taxon>Metazoa</taxon>
        <taxon>Ecdysozoa</taxon>
        <taxon>Arthropoda</taxon>
        <taxon>Chelicerata</taxon>
        <taxon>Arachnida</taxon>
        <taxon>Araneae</taxon>
        <taxon>Araneomorphae</taxon>
        <taxon>Entelegynae</taxon>
        <taxon>Eresoidea</taxon>
        <taxon>Eresidae</taxon>
        <taxon>Stegodyphus</taxon>
    </lineage>
</organism>
<feature type="compositionally biased region" description="Basic and acidic residues" evidence="1">
    <location>
        <begin position="13"/>
        <end position="36"/>
    </location>
</feature>
<name>A0A087UQ68_STEMI</name>
<protein>
    <submittedName>
        <fullName evidence="2">Uncharacterized protein</fullName>
    </submittedName>
</protein>
<reference evidence="2 3" key="1">
    <citation type="submission" date="2013-11" db="EMBL/GenBank/DDBJ databases">
        <title>Genome sequencing of Stegodyphus mimosarum.</title>
        <authorList>
            <person name="Bechsgaard J."/>
        </authorList>
    </citation>
    <scope>NUCLEOTIDE SEQUENCE [LARGE SCALE GENOMIC DNA]</scope>
</reference>
<evidence type="ECO:0000256" key="1">
    <source>
        <dbReference type="SAM" id="MobiDB-lite"/>
    </source>
</evidence>
<dbReference type="Proteomes" id="UP000054359">
    <property type="component" value="Unassembled WGS sequence"/>
</dbReference>
<evidence type="ECO:0000313" key="2">
    <source>
        <dbReference type="EMBL" id="KFM79507.1"/>
    </source>
</evidence>
<gene>
    <name evidence="2" type="ORF">X975_02097</name>
</gene>